<dbReference type="AlphaFoldDB" id="A0A1Y1HGY3"/>
<evidence type="ECO:0000313" key="2">
    <source>
        <dbReference type="Proteomes" id="UP000054558"/>
    </source>
</evidence>
<name>A0A1Y1HGY3_KLENI</name>
<sequence>MAEDSPLYTYFFGVGAPPSLGQQLQRRLSEIDVDHEQRNGRRLAGAWEPASNYHMTLLYLGSPTYLPAWKVARATEVLETFEPFELRLSGDFDLFGRARNIAVALVEDGGMLTRIQNGLLERFAESVDEEPEGEVDLREVGKLADILKKRRGVKAHLTVQRNTVRGWPKKEYKVTDCDPWVVDAVHLYRGSSIVEDGRKRRVYEVAESIPLAGKGAKPPTEVYIDQISGMRYSLNGV</sequence>
<keyword evidence="1" id="KW-0436">Ligase</keyword>
<proteinExistence type="predicted"/>
<dbReference type="Pfam" id="PF13563">
    <property type="entry name" value="2_5_RNA_ligase2"/>
    <property type="match status" value="1"/>
</dbReference>
<reference evidence="1 2" key="1">
    <citation type="journal article" date="2014" name="Nat. Commun.">
        <title>Klebsormidium flaccidum genome reveals primary factors for plant terrestrial adaptation.</title>
        <authorList>
            <person name="Hori K."/>
            <person name="Maruyama F."/>
            <person name="Fujisawa T."/>
            <person name="Togashi T."/>
            <person name="Yamamoto N."/>
            <person name="Seo M."/>
            <person name="Sato S."/>
            <person name="Yamada T."/>
            <person name="Mori H."/>
            <person name="Tajima N."/>
            <person name="Moriyama T."/>
            <person name="Ikeuchi M."/>
            <person name="Watanabe M."/>
            <person name="Wada H."/>
            <person name="Kobayashi K."/>
            <person name="Saito M."/>
            <person name="Masuda T."/>
            <person name="Sasaki-Sekimoto Y."/>
            <person name="Mashiguchi K."/>
            <person name="Awai K."/>
            <person name="Shimojima M."/>
            <person name="Masuda S."/>
            <person name="Iwai M."/>
            <person name="Nobusawa T."/>
            <person name="Narise T."/>
            <person name="Kondo S."/>
            <person name="Saito H."/>
            <person name="Sato R."/>
            <person name="Murakawa M."/>
            <person name="Ihara Y."/>
            <person name="Oshima-Yamada Y."/>
            <person name="Ohtaka K."/>
            <person name="Satoh M."/>
            <person name="Sonobe K."/>
            <person name="Ishii M."/>
            <person name="Ohtani R."/>
            <person name="Kanamori-Sato M."/>
            <person name="Honoki R."/>
            <person name="Miyazaki D."/>
            <person name="Mochizuki H."/>
            <person name="Umetsu J."/>
            <person name="Higashi K."/>
            <person name="Shibata D."/>
            <person name="Kamiya Y."/>
            <person name="Sato N."/>
            <person name="Nakamura Y."/>
            <person name="Tabata S."/>
            <person name="Ida S."/>
            <person name="Kurokawa K."/>
            <person name="Ohta H."/>
        </authorList>
    </citation>
    <scope>NUCLEOTIDE SEQUENCE [LARGE SCALE GENOMIC DNA]</scope>
    <source>
        <strain evidence="1 2">NIES-2285</strain>
    </source>
</reference>
<dbReference type="Proteomes" id="UP000054558">
    <property type="component" value="Unassembled WGS sequence"/>
</dbReference>
<protein>
    <submittedName>
        <fullName evidence="1">RNA ligase</fullName>
    </submittedName>
</protein>
<gene>
    <name evidence="1" type="ORF">KFL_000020520</name>
</gene>
<dbReference type="InterPro" id="IPR009097">
    <property type="entry name" value="Cyclic_Pdiesterase"/>
</dbReference>
<evidence type="ECO:0000313" key="1">
    <source>
        <dbReference type="EMBL" id="GAQ77690.1"/>
    </source>
</evidence>
<keyword evidence="2" id="KW-1185">Reference proteome</keyword>
<dbReference type="GO" id="GO:0016874">
    <property type="term" value="F:ligase activity"/>
    <property type="evidence" value="ECO:0007669"/>
    <property type="project" value="UniProtKB-KW"/>
</dbReference>
<dbReference type="SUPFAM" id="SSF55144">
    <property type="entry name" value="LigT-like"/>
    <property type="match status" value="1"/>
</dbReference>
<organism evidence="1 2">
    <name type="scientific">Klebsormidium nitens</name>
    <name type="common">Green alga</name>
    <name type="synonym">Ulothrix nitens</name>
    <dbReference type="NCBI Taxonomy" id="105231"/>
    <lineage>
        <taxon>Eukaryota</taxon>
        <taxon>Viridiplantae</taxon>
        <taxon>Streptophyta</taxon>
        <taxon>Klebsormidiophyceae</taxon>
        <taxon>Klebsormidiales</taxon>
        <taxon>Klebsormidiaceae</taxon>
        <taxon>Klebsormidium</taxon>
    </lineage>
</organism>
<accession>A0A1Y1HGY3</accession>
<dbReference type="EMBL" id="DF236951">
    <property type="protein sequence ID" value="GAQ77690.1"/>
    <property type="molecule type" value="Genomic_DNA"/>
</dbReference>
<dbReference type="Gene3D" id="3.90.1140.10">
    <property type="entry name" value="Cyclic phosphodiesterase"/>
    <property type="match status" value="1"/>
</dbReference>